<name>A0A1G2F2L6_9BACT</name>
<evidence type="ECO:0000313" key="3">
    <source>
        <dbReference type="Proteomes" id="UP000177810"/>
    </source>
</evidence>
<organism evidence="2 3">
    <name type="scientific">Candidatus Portnoybacteria bacterium RBG_13_40_8</name>
    <dbReference type="NCBI Taxonomy" id="1801990"/>
    <lineage>
        <taxon>Bacteria</taxon>
        <taxon>Candidatus Portnoyibacteriota</taxon>
    </lineage>
</organism>
<dbReference type="STRING" id="1801990.A2V69_02500"/>
<dbReference type="EMBL" id="MHMT01000020">
    <property type="protein sequence ID" value="OGZ32326.1"/>
    <property type="molecule type" value="Genomic_DNA"/>
</dbReference>
<dbReference type="Proteomes" id="UP000177810">
    <property type="component" value="Unassembled WGS sequence"/>
</dbReference>
<keyword evidence="1" id="KW-0472">Membrane</keyword>
<dbReference type="InterPro" id="IPR043993">
    <property type="entry name" value="T4SS_pilin"/>
</dbReference>
<comment type="caution">
    <text evidence="2">The sequence shown here is derived from an EMBL/GenBank/DDBJ whole genome shotgun (WGS) entry which is preliminary data.</text>
</comment>
<keyword evidence="1" id="KW-1133">Transmembrane helix</keyword>
<evidence type="ECO:0000313" key="2">
    <source>
        <dbReference type="EMBL" id="OGZ32326.1"/>
    </source>
</evidence>
<feature type="transmembrane region" description="Helical" evidence="1">
    <location>
        <begin position="87"/>
        <end position="108"/>
    </location>
</feature>
<gene>
    <name evidence="2" type="ORF">A2V69_02500</name>
</gene>
<proteinExistence type="predicted"/>
<feature type="transmembrane region" description="Helical" evidence="1">
    <location>
        <begin position="54"/>
        <end position="75"/>
    </location>
</feature>
<accession>A0A1G2F2L6</accession>
<evidence type="ECO:0008006" key="4">
    <source>
        <dbReference type="Google" id="ProtNLM"/>
    </source>
</evidence>
<reference evidence="2 3" key="1">
    <citation type="journal article" date="2016" name="Nat. Commun.">
        <title>Thousands of microbial genomes shed light on interconnected biogeochemical processes in an aquifer system.</title>
        <authorList>
            <person name="Anantharaman K."/>
            <person name="Brown C.T."/>
            <person name="Hug L.A."/>
            <person name="Sharon I."/>
            <person name="Castelle C.J."/>
            <person name="Probst A.J."/>
            <person name="Thomas B.C."/>
            <person name="Singh A."/>
            <person name="Wilkins M.J."/>
            <person name="Karaoz U."/>
            <person name="Brodie E.L."/>
            <person name="Williams K.H."/>
            <person name="Hubbard S.S."/>
            <person name="Banfield J.F."/>
        </authorList>
    </citation>
    <scope>NUCLEOTIDE SEQUENCE [LARGE SCALE GENOMIC DNA]</scope>
</reference>
<protein>
    <recommendedName>
        <fullName evidence="4">TrbC/VIRB2 family protein</fullName>
    </recommendedName>
</protein>
<sequence>MKKALFFIIVCCTILIAVPLVIKAQGLPNPLRCGGQPVETIDGLISCITEALKVLVIPIATVMIVIGGIQYLTSLGNEDKIRRAKATLLYAIIGVAVVLAVDFIVDLIREVL</sequence>
<dbReference type="AlphaFoldDB" id="A0A1G2F2L6"/>
<evidence type="ECO:0000256" key="1">
    <source>
        <dbReference type="SAM" id="Phobius"/>
    </source>
</evidence>
<keyword evidence="1" id="KW-0812">Transmembrane</keyword>
<dbReference type="Pfam" id="PF18895">
    <property type="entry name" value="T4SS_pilin"/>
    <property type="match status" value="1"/>
</dbReference>